<accession>A0ABU3B2J4</accession>
<sequence>MDHAGLPLKTVLEQLDLLGEEVVPVLREEFAKNRPANVPDAPTHASLVATRKATVEEGARS</sequence>
<feature type="non-terminal residue" evidence="1">
    <location>
        <position position="1"/>
    </location>
</feature>
<comment type="caution">
    <text evidence="1">The sequence shown here is derived from an EMBL/GenBank/DDBJ whole genome shotgun (WGS) entry which is preliminary data.</text>
</comment>
<evidence type="ECO:0000313" key="1">
    <source>
        <dbReference type="EMBL" id="MDT0616672.1"/>
    </source>
</evidence>
<evidence type="ECO:0000313" key="2">
    <source>
        <dbReference type="Proteomes" id="UP001180724"/>
    </source>
</evidence>
<dbReference type="Proteomes" id="UP001180724">
    <property type="component" value="Unassembled WGS sequence"/>
</dbReference>
<reference evidence="1" key="1">
    <citation type="submission" date="2024-05" db="EMBL/GenBank/DDBJ databases">
        <title>30 novel species of actinomycetes from the DSMZ collection.</title>
        <authorList>
            <person name="Nouioui I."/>
        </authorList>
    </citation>
    <scope>NUCLEOTIDE SEQUENCE</scope>
    <source>
        <strain evidence="1">DSM 40712</strain>
    </source>
</reference>
<proteinExistence type="predicted"/>
<keyword evidence="2" id="KW-1185">Reference proteome</keyword>
<name>A0ABU3B2J4_9ACTN</name>
<protein>
    <submittedName>
        <fullName evidence="1">5,10-methylene tetrahydromethanopterin reductase</fullName>
    </submittedName>
</protein>
<dbReference type="EMBL" id="JAVRFH010000272">
    <property type="protein sequence ID" value="MDT0616672.1"/>
    <property type="molecule type" value="Genomic_DNA"/>
</dbReference>
<organism evidence="1 2">
    <name type="scientific">Streptomyces lancefieldiae</name>
    <dbReference type="NCBI Taxonomy" id="3075520"/>
    <lineage>
        <taxon>Bacteria</taxon>
        <taxon>Bacillati</taxon>
        <taxon>Actinomycetota</taxon>
        <taxon>Actinomycetes</taxon>
        <taxon>Kitasatosporales</taxon>
        <taxon>Streptomycetaceae</taxon>
        <taxon>Streptomyces</taxon>
    </lineage>
</organism>
<gene>
    <name evidence="1" type="ORF">RM812_42095</name>
</gene>